<evidence type="ECO:0000313" key="2">
    <source>
        <dbReference type="EMBL" id="TGX97189.1"/>
    </source>
</evidence>
<dbReference type="AlphaFoldDB" id="A0A4V3R9H5"/>
<feature type="transmembrane region" description="Helical" evidence="1">
    <location>
        <begin position="30"/>
        <end position="51"/>
    </location>
</feature>
<protein>
    <submittedName>
        <fullName evidence="2">Uncharacterized protein</fullName>
    </submittedName>
</protein>
<evidence type="ECO:0000256" key="1">
    <source>
        <dbReference type="SAM" id="Phobius"/>
    </source>
</evidence>
<feature type="transmembrane region" description="Helical" evidence="1">
    <location>
        <begin position="7"/>
        <end position="24"/>
    </location>
</feature>
<feature type="transmembrane region" description="Helical" evidence="1">
    <location>
        <begin position="58"/>
        <end position="79"/>
    </location>
</feature>
<proteinExistence type="predicted"/>
<keyword evidence="1" id="KW-1133">Transmembrane helix</keyword>
<keyword evidence="1" id="KW-0472">Membrane</keyword>
<accession>A0A4V3R9H5</accession>
<gene>
    <name evidence="2" type="ORF">E5355_18940</name>
</gene>
<reference evidence="2 3" key="1">
    <citation type="submission" date="2019-04" db="EMBL/GenBank/DDBJ databases">
        <title>Microbes associate with the intestines of laboratory mice.</title>
        <authorList>
            <person name="Navarre W."/>
            <person name="Wong E."/>
            <person name="Huang K."/>
            <person name="Tropini C."/>
            <person name="Ng K."/>
            <person name="Yu B."/>
        </authorList>
    </citation>
    <scope>NUCLEOTIDE SEQUENCE [LARGE SCALE GENOMIC DNA]</scope>
    <source>
        <strain evidence="2 3">NM69_E16B</strain>
    </source>
</reference>
<keyword evidence="3" id="KW-1185">Reference proteome</keyword>
<comment type="caution">
    <text evidence="2">The sequence shown here is derived from an EMBL/GenBank/DDBJ whole genome shotgun (WGS) entry which is preliminary data.</text>
</comment>
<dbReference type="Proteomes" id="UP000310532">
    <property type="component" value="Unassembled WGS sequence"/>
</dbReference>
<organism evidence="2 3">
    <name type="scientific">Bacteroides muris</name>
    <name type="common">ex Afrizal et al. 2022</name>
    <dbReference type="NCBI Taxonomy" id="2516960"/>
    <lineage>
        <taxon>Bacteria</taxon>
        <taxon>Pseudomonadati</taxon>
        <taxon>Bacteroidota</taxon>
        <taxon>Bacteroidia</taxon>
        <taxon>Bacteroidales</taxon>
        <taxon>Bacteroidaceae</taxon>
        <taxon>Bacteroides</taxon>
    </lineage>
</organism>
<dbReference type="EMBL" id="SRYZ01000099">
    <property type="protein sequence ID" value="TGX97189.1"/>
    <property type="molecule type" value="Genomic_DNA"/>
</dbReference>
<sequence length="122" mass="14094">MNKKKCFISIFFISFLLFILLSPIRIIGAIQATITSCVIFQAFTVIMLSRYYRIIKPWILFVAILFGSSIIDIPIRIRYFEYTTLSFPEFVGRIVSIIIGYLVFSNYSANRIQSGWSATILE</sequence>
<name>A0A4V3R9H5_9BACE</name>
<feature type="transmembrane region" description="Helical" evidence="1">
    <location>
        <begin position="85"/>
        <end position="104"/>
    </location>
</feature>
<keyword evidence="1" id="KW-0812">Transmembrane</keyword>
<evidence type="ECO:0000313" key="3">
    <source>
        <dbReference type="Proteomes" id="UP000310532"/>
    </source>
</evidence>